<feature type="transmembrane region" description="Helical" evidence="3">
    <location>
        <begin position="7"/>
        <end position="27"/>
    </location>
</feature>
<feature type="compositionally biased region" description="Polar residues" evidence="2">
    <location>
        <begin position="399"/>
        <end position="408"/>
    </location>
</feature>
<accession>A0AAD1U592</accession>
<dbReference type="Pfam" id="PF13639">
    <property type="entry name" value="zf-RING_2"/>
    <property type="match status" value="1"/>
</dbReference>
<keyword evidence="3" id="KW-0472">Membrane</keyword>
<dbReference type="InterPro" id="IPR013083">
    <property type="entry name" value="Znf_RING/FYVE/PHD"/>
</dbReference>
<dbReference type="SUPFAM" id="SSF57850">
    <property type="entry name" value="RING/U-box"/>
    <property type="match status" value="1"/>
</dbReference>
<dbReference type="Proteomes" id="UP001295684">
    <property type="component" value="Unassembled WGS sequence"/>
</dbReference>
<feature type="transmembrane region" description="Helical" evidence="3">
    <location>
        <begin position="173"/>
        <end position="194"/>
    </location>
</feature>
<keyword evidence="1" id="KW-0862">Zinc</keyword>
<evidence type="ECO:0000256" key="1">
    <source>
        <dbReference type="PROSITE-ProRule" id="PRU00175"/>
    </source>
</evidence>
<dbReference type="InterPro" id="IPR001841">
    <property type="entry name" value="Znf_RING"/>
</dbReference>
<keyword evidence="1" id="KW-0479">Metal-binding</keyword>
<dbReference type="Gene3D" id="3.30.40.10">
    <property type="entry name" value="Zinc/RING finger domain, C3HC4 (zinc finger)"/>
    <property type="match status" value="1"/>
</dbReference>
<dbReference type="PANTHER" id="PTHR45676:SF41">
    <property type="entry name" value="RING-H2 FINGER PROTEIN ATL66"/>
    <property type="match status" value="1"/>
</dbReference>
<evidence type="ECO:0000256" key="3">
    <source>
        <dbReference type="SAM" id="Phobius"/>
    </source>
</evidence>
<feature type="compositionally biased region" description="Basic and acidic residues" evidence="2">
    <location>
        <begin position="367"/>
        <end position="377"/>
    </location>
</feature>
<sequence length="438" mass="51724">MRYSQTWVKLVFSMVVYVHFVAANVYTVRMWREFSGHLGYSYIHFAVSMCVITYGNLRVTEEIVLNKGMDIEDVFQNHRTARGLTKVLKWVTLYNVIFLRGRRFRCLVRAIRKADGMLGGIYILLFVGTLFFNFYIITRFENWRDLEVVISYQYFFMIVGLMEMIFIQKVIFFIWLIILSPIILIVLMICLPFARSSEGEDSYPENVDNSFESQRNQMIQDVPIRLNENGPGDPPGVIRNREMNIDQFLQRMANEIDSFEFSRDLSLDLPEPQLSRISSVDALKRMMENWSRDYQENDKLTCPTCCVCLEDFNIKETIIELHCDPKHGHLFHPDCIDSWSKKEKTCPLCRKDFVELIKNSIIQKKNKEEEKKSELSRRLQSADPIDCSEVSEESKEQYQRNQTNSFTINHDHEAVRMPRVYRNYNIQGMDDYQDSFLD</sequence>
<reference evidence="5" key="1">
    <citation type="submission" date="2023-07" db="EMBL/GenBank/DDBJ databases">
        <authorList>
            <consortium name="AG Swart"/>
            <person name="Singh M."/>
            <person name="Singh A."/>
            <person name="Seah K."/>
            <person name="Emmerich C."/>
        </authorList>
    </citation>
    <scope>NUCLEOTIDE SEQUENCE</scope>
    <source>
        <strain evidence="5">DP1</strain>
    </source>
</reference>
<feature type="transmembrane region" description="Helical" evidence="3">
    <location>
        <begin position="117"/>
        <end position="137"/>
    </location>
</feature>
<evidence type="ECO:0000259" key="4">
    <source>
        <dbReference type="PROSITE" id="PS50089"/>
    </source>
</evidence>
<evidence type="ECO:0000313" key="6">
    <source>
        <dbReference type="Proteomes" id="UP001295684"/>
    </source>
</evidence>
<organism evidence="5 6">
    <name type="scientific">Euplotes crassus</name>
    <dbReference type="NCBI Taxonomy" id="5936"/>
    <lineage>
        <taxon>Eukaryota</taxon>
        <taxon>Sar</taxon>
        <taxon>Alveolata</taxon>
        <taxon>Ciliophora</taxon>
        <taxon>Intramacronucleata</taxon>
        <taxon>Spirotrichea</taxon>
        <taxon>Hypotrichia</taxon>
        <taxon>Euplotida</taxon>
        <taxon>Euplotidae</taxon>
        <taxon>Moneuplotes</taxon>
    </lineage>
</organism>
<keyword evidence="3" id="KW-0812">Transmembrane</keyword>
<name>A0AAD1U592_EUPCR</name>
<dbReference type="GO" id="GO:0008270">
    <property type="term" value="F:zinc ion binding"/>
    <property type="evidence" value="ECO:0007669"/>
    <property type="project" value="UniProtKB-KW"/>
</dbReference>
<feature type="transmembrane region" description="Helical" evidence="3">
    <location>
        <begin position="39"/>
        <end position="57"/>
    </location>
</feature>
<dbReference type="EMBL" id="CAMPGE010003744">
    <property type="protein sequence ID" value="CAI2362590.1"/>
    <property type="molecule type" value="Genomic_DNA"/>
</dbReference>
<protein>
    <recommendedName>
        <fullName evidence="4">RING-type domain-containing protein</fullName>
    </recommendedName>
</protein>
<proteinExistence type="predicted"/>
<feature type="region of interest" description="Disordered" evidence="2">
    <location>
        <begin position="367"/>
        <end position="411"/>
    </location>
</feature>
<keyword evidence="6" id="KW-1185">Reference proteome</keyword>
<comment type="caution">
    <text evidence="5">The sequence shown here is derived from an EMBL/GenBank/DDBJ whole genome shotgun (WGS) entry which is preliminary data.</text>
</comment>
<evidence type="ECO:0000313" key="5">
    <source>
        <dbReference type="EMBL" id="CAI2362590.1"/>
    </source>
</evidence>
<feature type="domain" description="RING-type" evidence="4">
    <location>
        <begin position="305"/>
        <end position="350"/>
    </location>
</feature>
<dbReference type="PROSITE" id="PS50089">
    <property type="entry name" value="ZF_RING_2"/>
    <property type="match status" value="1"/>
</dbReference>
<feature type="transmembrane region" description="Helical" evidence="3">
    <location>
        <begin position="149"/>
        <end position="166"/>
    </location>
</feature>
<dbReference type="PANTHER" id="PTHR45676">
    <property type="entry name" value="RING-H2 FINGER PROTEIN ATL51-RELATED"/>
    <property type="match status" value="1"/>
</dbReference>
<gene>
    <name evidence="5" type="ORF">ECRASSUSDP1_LOCUS3914</name>
</gene>
<evidence type="ECO:0000256" key="2">
    <source>
        <dbReference type="SAM" id="MobiDB-lite"/>
    </source>
</evidence>
<keyword evidence="3" id="KW-1133">Transmembrane helix</keyword>
<dbReference type="AlphaFoldDB" id="A0AAD1U592"/>
<dbReference type="CDD" id="cd16454">
    <property type="entry name" value="RING-H2_PA-TM-RING"/>
    <property type="match status" value="1"/>
</dbReference>
<keyword evidence="1" id="KW-0863">Zinc-finger</keyword>